<feature type="transmembrane region" description="Helical" evidence="1">
    <location>
        <begin position="1375"/>
        <end position="1397"/>
    </location>
</feature>
<name>A0A1R2CGB5_9CILI</name>
<dbReference type="Proteomes" id="UP000187209">
    <property type="component" value="Unassembled WGS sequence"/>
</dbReference>
<gene>
    <name evidence="3" type="ORF">SteCoe_10115</name>
</gene>
<evidence type="ECO:0000313" key="4">
    <source>
        <dbReference type="Proteomes" id="UP000187209"/>
    </source>
</evidence>
<keyword evidence="4" id="KW-1185">Reference proteome</keyword>
<feature type="chain" id="PRO_5012096615" evidence="2">
    <location>
        <begin position="18"/>
        <end position="1433"/>
    </location>
</feature>
<feature type="signal peptide" evidence="2">
    <location>
        <begin position="1"/>
        <end position="17"/>
    </location>
</feature>
<keyword evidence="2" id="KW-0732">Signal</keyword>
<proteinExistence type="predicted"/>
<comment type="caution">
    <text evidence="3">The sequence shown here is derived from an EMBL/GenBank/DDBJ whole genome shotgun (WGS) entry which is preliminary data.</text>
</comment>
<sequence length="1433" mass="164589">MLIFMLFFSSLSQNVELIQELGEILLMESESVKLNLYDYFFGEYLTFSSNSSGLNMPGPLKIKESQKHSYHKPYSDPIIGSEFLVFDSENTTYLIDFQGSILFLYTISSSKQILSYESSADIGFPISQVTYWDNLGQLNLLVLCQSSKNLVFLLDFPEIQNSDVMLIPLWDLYYIKGLKTCNFVNTTFISFVGNTYSDHGMLLIYDFTEPLLPNLIYYVQHPYEDINEKFVPIDLISIIYDDTLTQLVVLNEVFGLEVIIFNNYIFSTTARIQLTEFSCLINMHRVTSKVYSNVEYNFFPISVSTCKGVVVVDFFSNMPMFFLKGVNESGSIFGALNVVAIDNIFFYMLSNFAFVIAIDRGTSQDLIYYLNLTKEVSSSAGYLKWTVFFIENSYVLIASDSKSITLYSLNFSLPTAEISRYCGDEEINITASNYLNKSVSSVLKINQLDNFDIIEFIYAYRLRECNDTEIQVIFEGFSQLIDFPVYDYISGRNMSFEFIQYIYDDNFAIVPGDFAKVSYKTQIPINSTCQQILFTKMQYFLVYTDSIEIYSSIDSKFIQTISVENLILTYAIGNYVFMTFYNSSGNYLEVYTFGRIDVVETQVMCNFLQMVLDTLICAGDKLLQMFAIYSGLINSSSTYTFPLSLNTQIISIALFVFDPELFKSHLYVLTSDGEITLFSLNNNLPSFNLIQSFSVTDFSSILASQQHLYVITDYSIDIYLNMQIIRSIPFTQKIVLSYLLMNFVYAITEDGELVMVDGLQSVMNSYFWETNVEKNCTFSNPWFDSKNKPLFGFLCQDQNSEKVFYIYQSKCPNHYDVSYCTISLPLEITLNYPNQTNTDIYPQMILILASNDFSNKDLYVTLDLVVYGQAVALINPDSIKKSISIEYNVGFSDYMLDIFTGNNMELSLFIKNNIIEPDSEYNPLKLKPNLSTTSIYNTTNNDILMGMTSISNTPIIVVATLNGKIIFMNSSSDGQTNKMKTIGFIDIKIFFGSQGQCWPIKYITGDDDVILLASACLNISVFDIYWENNYYRNSSTIENFLTIWKINKQTYEVLDIYNHKINFSPQALQVITDNYSVFTILLINNLAIYYMPSTSNNNIYRVSYLWSQGSLTIQSKELINFYSLGLYSFYAVSVDGYYIDCLYIAVAEYRHGLFLLKVINETAVIHSYANSDSNDPLVSVGMAYKIIFTVSQSGLLVNYRLNNNAELVFNVQRFPFTTVDSEIRSVTSSVTFSEEFYFQYIAYPVVYDNSYYKYRLIDTYTSFANCLIRDVLFLNGTLSTLFNTNIEAVFIDKNTVSFIVNNVDIVCLFLDDYVLECPQMTEDYYNKMVDKWNTSEFDFTVVAGNDNNKLSMGEIHLSVTMKSEHKDDDVSSTPWWIFLVIAAGIFIVLIITVKLVYKCIFRKWKIRKMRLESQVGQNRPNTLILNFSLYEDK</sequence>
<keyword evidence="1" id="KW-0812">Transmembrane</keyword>
<protein>
    <submittedName>
        <fullName evidence="3">Uncharacterized protein</fullName>
    </submittedName>
</protein>
<evidence type="ECO:0000256" key="1">
    <source>
        <dbReference type="SAM" id="Phobius"/>
    </source>
</evidence>
<reference evidence="3 4" key="1">
    <citation type="submission" date="2016-11" db="EMBL/GenBank/DDBJ databases">
        <title>The macronuclear genome of Stentor coeruleus: a giant cell with tiny introns.</title>
        <authorList>
            <person name="Slabodnick M."/>
            <person name="Ruby J.G."/>
            <person name="Reiff S.B."/>
            <person name="Swart E.C."/>
            <person name="Gosai S."/>
            <person name="Prabakaran S."/>
            <person name="Witkowska E."/>
            <person name="Larue G.E."/>
            <person name="Fisher S."/>
            <person name="Freeman R.M."/>
            <person name="Gunawardena J."/>
            <person name="Chu W."/>
            <person name="Stover N.A."/>
            <person name="Gregory B.D."/>
            <person name="Nowacki M."/>
            <person name="Derisi J."/>
            <person name="Roy S.W."/>
            <person name="Marshall W.F."/>
            <person name="Sood P."/>
        </authorList>
    </citation>
    <scope>NUCLEOTIDE SEQUENCE [LARGE SCALE GENOMIC DNA]</scope>
    <source>
        <strain evidence="3">WM001</strain>
    </source>
</reference>
<evidence type="ECO:0000256" key="2">
    <source>
        <dbReference type="SAM" id="SignalP"/>
    </source>
</evidence>
<dbReference type="EMBL" id="MPUH01000161">
    <property type="protein sequence ID" value="OMJ88044.1"/>
    <property type="molecule type" value="Genomic_DNA"/>
</dbReference>
<keyword evidence="1" id="KW-0472">Membrane</keyword>
<evidence type="ECO:0000313" key="3">
    <source>
        <dbReference type="EMBL" id="OMJ88044.1"/>
    </source>
</evidence>
<accession>A0A1R2CGB5</accession>
<keyword evidence="1" id="KW-1133">Transmembrane helix</keyword>
<organism evidence="3 4">
    <name type="scientific">Stentor coeruleus</name>
    <dbReference type="NCBI Taxonomy" id="5963"/>
    <lineage>
        <taxon>Eukaryota</taxon>
        <taxon>Sar</taxon>
        <taxon>Alveolata</taxon>
        <taxon>Ciliophora</taxon>
        <taxon>Postciliodesmatophora</taxon>
        <taxon>Heterotrichea</taxon>
        <taxon>Heterotrichida</taxon>
        <taxon>Stentoridae</taxon>
        <taxon>Stentor</taxon>
    </lineage>
</organism>